<organism evidence="2 3">
    <name type="scientific">Luteolibacter ambystomatis</name>
    <dbReference type="NCBI Taxonomy" id="2824561"/>
    <lineage>
        <taxon>Bacteria</taxon>
        <taxon>Pseudomonadati</taxon>
        <taxon>Verrucomicrobiota</taxon>
        <taxon>Verrucomicrobiia</taxon>
        <taxon>Verrucomicrobiales</taxon>
        <taxon>Verrucomicrobiaceae</taxon>
        <taxon>Luteolibacter</taxon>
    </lineage>
</organism>
<protein>
    <submittedName>
        <fullName evidence="2">Alkaline phosphatase family protein</fullName>
    </submittedName>
</protein>
<gene>
    <name evidence="2" type="ORF">KBB96_15790</name>
</gene>
<dbReference type="InterPro" id="IPR002591">
    <property type="entry name" value="Phosphodiest/P_Trfase"/>
</dbReference>
<proteinExistence type="predicted"/>
<keyword evidence="1" id="KW-0732">Signal</keyword>
<evidence type="ECO:0000313" key="2">
    <source>
        <dbReference type="EMBL" id="QUE50324.1"/>
    </source>
</evidence>
<dbReference type="PANTHER" id="PTHR10151">
    <property type="entry name" value="ECTONUCLEOTIDE PYROPHOSPHATASE/PHOSPHODIESTERASE"/>
    <property type="match status" value="1"/>
</dbReference>
<dbReference type="Gene3D" id="3.40.720.10">
    <property type="entry name" value="Alkaline Phosphatase, subunit A"/>
    <property type="match status" value="2"/>
</dbReference>
<dbReference type="Pfam" id="PF01663">
    <property type="entry name" value="Phosphodiest"/>
    <property type="match status" value="1"/>
</dbReference>
<name>A0A975IYN4_9BACT</name>
<reference evidence="2" key="1">
    <citation type="submission" date="2021-04" db="EMBL/GenBank/DDBJ databases">
        <title>Luteolibacter sp. 32A isolated from the skin of an Anderson's salamander (Ambystoma andersonii).</title>
        <authorList>
            <person name="Spergser J."/>
            <person name="Busse H.-J."/>
        </authorList>
    </citation>
    <scope>NUCLEOTIDE SEQUENCE</scope>
    <source>
        <strain evidence="2">32A</strain>
    </source>
</reference>
<dbReference type="RefSeq" id="WP_211630464.1">
    <property type="nucleotide sequence ID" value="NZ_CP073100.1"/>
</dbReference>
<dbReference type="KEGG" id="lamb:KBB96_15790"/>
<feature type="chain" id="PRO_5037663020" evidence="1">
    <location>
        <begin position="19"/>
        <end position="328"/>
    </location>
</feature>
<dbReference type="AlphaFoldDB" id="A0A975IYN4"/>
<dbReference type="Proteomes" id="UP000676169">
    <property type="component" value="Chromosome"/>
</dbReference>
<keyword evidence="3" id="KW-1185">Reference proteome</keyword>
<sequence length="328" mass="34842">MMNRILPCLVALAPAVWADPGPGDANDFHGKRVLIIGIDGLRSDALKAAKAPVIQGLAKAGSVTWTAVAGGAEEGPTHQPTISGPGWTSILTGTCIDKHGVSGNSMKPGIYQVEKAPHFARRLKETVPTACVASFTSWNWIEDYLIAAQPDAVDHHEKGIGKAYPERDADVKAKALDYLAKANPDVIFVHFDQVDGAGHSTGFSTENPKYMTAITTVDGLVGEIMASVKKRPQYAKESWMVILTTDHGGKGTSHGGQSPEERTIPMIVAGRSVPKLGVSKETPGQFVVPATTFQYLGVPVKAEWGWEPGTFGLQKPVIVSSAKGQPKS</sequence>
<dbReference type="GO" id="GO:0016787">
    <property type="term" value="F:hydrolase activity"/>
    <property type="evidence" value="ECO:0007669"/>
    <property type="project" value="UniProtKB-ARBA"/>
</dbReference>
<evidence type="ECO:0000313" key="3">
    <source>
        <dbReference type="Proteomes" id="UP000676169"/>
    </source>
</evidence>
<feature type="signal peptide" evidence="1">
    <location>
        <begin position="1"/>
        <end position="18"/>
    </location>
</feature>
<accession>A0A975IYN4</accession>
<dbReference type="EMBL" id="CP073100">
    <property type="protein sequence ID" value="QUE50324.1"/>
    <property type="molecule type" value="Genomic_DNA"/>
</dbReference>
<dbReference type="SUPFAM" id="SSF53649">
    <property type="entry name" value="Alkaline phosphatase-like"/>
    <property type="match status" value="1"/>
</dbReference>
<evidence type="ECO:0000256" key="1">
    <source>
        <dbReference type="SAM" id="SignalP"/>
    </source>
</evidence>
<dbReference type="PANTHER" id="PTHR10151:SF120">
    <property type="entry name" value="BIS(5'-ADENOSYL)-TRIPHOSPHATASE"/>
    <property type="match status" value="1"/>
</dbReference>
<dbReference type="InterPro" id="IPR017850">
    <property type="entry name" value="Alkaline_phosphatase_core_sf"/>
</dbReference>